<organism evidence="2 3">
    <name type="scientific">Aliidiomarina minuta</name>
    <dbReference type="NCBI Taxonomy" id="880057"/>
    <lineage>
        <taxon>Bacteria</taxon>
        <taxon>Pseudomonadati</taxon>
        <taxon>Pseudomonadota</taxon>
        <taxon>Gammaproteobacteria</taxon>
        <taxon>Alteromonadales</taxon>
        <taxon>Idiomarinaceae</taxon>
        <taxon>Aliidiomarina</taxon>
    </lineage>
</organism>
<keyword evidence="3" id="KW-1185">Reference proteome</keyword>
<name>A0A432W913_9GAMM</name>
<evidence type="ECO:0000313" key="3">
    <source>
        <dbReference type="Proteomes" id="UP000288293"/>
    </source>
</evidence>
<dbReference type="EMBL" id="PIPL01000001">
    <property type="protein sequence ID" value="RUO26551.1"/>
    <property type="molecule type" value="Genomic_DNA"/>
</dbReference>
<dbReference type="Gene3D" id="1.10.1740.10">
    <property type="match status" value="1"/>
</dbReference>
<gene>
    <name evidence="2" type="ORF">CWE09_07535</name>
</gene>
<accession>A0A432W913</accession>
<dbReference type="GO" id="GO:0006352">
    <property type="term" value="P:DNA-templated transcription initiation"/>
    <property type="evidence" value="ECO:0007669"/>
    <property type="project" value="InterPro"/>
</dbReference>
<comment type="caution">
    <text evidence="2">The sequence shown here is derived from an EMBL/GenBank/DDBJ whole genome shotgun (WGS) entry which is preliminary data.</text>
</comment>
<dbReference type="InterPro" id="IPR007627">
    <property type="entry name" value="RNA_pol_sigma70_r2"/>
</dbReference>
<dbReference type="AlphaFoldDB" id="A0A432W913"/>
<dbReference type="Pfam" id="PF04542">
    <property type="entry name" value="Sigma70_r2"/>
    <property type="match status" value="1"/>
</dbReference>
<dbReference type="GO" id="GO:0003700">
    <property type="term" value="F:DNA-binding transcription factor activity"/>
    <property type="evidence" value="ECO:0007669"/>
    <property type="project" value="InterPro"/>
</dbReference>
<protein>
    <submittedName>
        <fullName evidence="2">Transcriptional regulator</fullName>
    </submittedName>
</protein>
<evidence type="ECO:0000313" key="2">
    <source>
        <dbReference type="EMBL" id="RUO26551.1"/>
    </source>
</evidence>
<dbReference type="OrthoDB" id="1524900at2"/>
<dbReference type="InterPro" id="IPR013325">
    <property type="entry name" value="RNA_pol_sigma_r2"/>
</dbReference>
<reference evidence="2 3" key="1">
    <citation type="journal article" date="2011" name="Front. Microbiol.">
        <title>Genomic signatures of strain selection and enhancement in Bacillus atrophaeus var. globigii, a historical biowarfare simulant.</title>
        <authorList>
            <person name="Gibbons H.S."/>
            <person name="Broomall S.M."/>
            <person name="McNew L.A."/>
            <person name="Daligault H."/>
            <person name="Chapman C."/>
            <person name="Bruce D."/>
            <person name="Karavis M."/>
            <person name="Krepps M."/>
            <person name="McGregor P.A."/>
            <person name="Hong C."/>
            <person name="Park K.H."/>
            <person name="Akmal A."/>
            <person name="Feldman A."/>
            <person name="Lin J.S."/>
            <person name="Chang W.E."/>
            <person name="Higgs B.W."/>
            <person name="Demirev P."/>
            <person name="Lindquist J."/>
            <person name="Liem A."/>
            <person name="Fochler E."/>
            <person name="Read T.D."/>
            <person name="Tapia R."/>
            <person name="Johnson S."/>
            <person name="Bishop-Lilly K.A."/>
            <person name="Detter C."/>
            <person name="Han C."/>
            <person name="Sozhamannan S."/>
            <person name="Rosenzweig C.N."/>
            <person name="Skowronski E.W."/>
        </authorList>
    </citation>
    <scope>NUCLEOTIDE SEQUENCE [LARGE SCALE GENOMIC DNA]</scope>
    <source>
        <strain evidence="2 3">MLST1</strain>
    </source>
</reference>
<feature type="domain" description="RNA polymerase sigma-70 region 2" evidence="1">
    <location>
        <begin position="7"/>
        <end position="60"/>
    </location>
</feature>
<dbReference type="SUPFAM" id="SSF88946">
    <property type="entry name" value="Sigma2 domain of RNA polymerase sigma factors"/>
    <property type="match status" value="1"/>
</dbReference>
<sequence length="214" mass="24134">MVKKLPYRLLLEAARRYARRQNEAEDIVQEVLVAAISAGRLDFSAPENRRWMMGAIKRRAAFDARSALRRRLRETHWQSDCSAAEYFPTSSPSVDIAFFLRSLPKALRVTAALAVSGHSRTEISYLLSISDAALRQRIRGIRKAFARSDIAIPENMTSLNLNLSYGAIREALRPLLRNLGGVFASHDPDGHLFIVRCSQNPRARQQESNKLSTI</sequence>
<dbReference type="Proteomes" id="UP000288293">
    <property type="component" value="Unassembled WGS sequence"/>
</dbReference>
<evidence type="ECO:0000259" key="1">
    <source>
        <dbReference type="Pfam" id="PF04542"/>
    </source>
</evidence>
<proteinExistence type="predicted"/>